<keyword evidence="8" id="KW-1185">Reference proteome</keyword>
<evidence type="ECO:0000313" key="8">
    <source>
        <dbReference type="Proteomes" id="UP000230750"/>
    </source>
</evidence>
<dbReference type="AlphaFoldDB" id="A0A2G8JNC0"/>
<name>A0A2G8JNC0_STIJA</name>
<dbReference type="GO" id="GO:0006869">
    <property type="term" value="P:lipid transport"/>
    <property type="evidence" value="ECO:0007669"/>
    <property type="project" value="UniProtKB-KW"/>
</dbReference>
<reference evidence="7 8" key="1">
    <citation type="journal article" date="2017" name="PLoS Biol.">
        <title>The sea cucumber genome provides insights into morphological evolution and visceral regeneration.</title>
        <authorList>
            <person name="Zhang X."/>
            <person name="Sun L."/>
            <person name="Yuan J."/>
            <person name="Sun Y."/>
            <person name="Gao Y."/>
            <person name="Zhang L."/>
            <person name="Li S."/>
            <person name="Dai H."/>
            <person name="Hamel J.F."/>
            <person name="Liu C."/>
            <person name="Yu Y."/>
            <person name="Liu S."/>
            <person name="Lin W."/>
            <person name="Guo K."/>
            <person name="Jin S."/>
            <person name="Xu P."/>
            <person name="Storey K.B."/>
            <person name="Huan P."/>
            <person name="Zhang T."/>
            <person name="Zhou Y."/>
            <person name="Zhang J."/>
            <person name="Lin C."/>
            <person name="Li X."/>
            <person name="Xing L."/>
            <person name="Huo D."/>
            <person name="Sun M."/>
            <person name="Wang L."/>
            <person name="Mercier A."/>
            <person name="Li F."/>
            <person name="Yang H."/>
            <person name="Xiang J."/>
        </authorList>
    </citation>
    <scope>NUCLEOTIDE SEQUENCE [LARGE SCALE GENOMIC DNA]</scope>
    <source>
        <strain evidence="7">Shaxun</strain>
        <tissue evidence="7">Muscle</tissue>
    </source>
</reference>
<evidence type="ECO:0000259" key="6">
    <source>
        <dbReference type="PROSITE" id="PS50848"/>
    </source>
</evidence>
<dbReference type="SMART" id="SM00234">
    <property type="entry name" value="START"/>
    <property type="match status" value="1"/>
</dbReference>
<keyword evidence="1" id="KW-0813">Transport</keyword>
<feature type="signal peptide" evidence="5">
    <location>
        <begin position="1"/>
        <end position="17"/>
    </location>
</feature>
<dbReference type="STRING" id="307972.A0A2G8JNC0"/>
<evidence type="ECO:0000256" key="2">
    <source>
        <dbReference type="ARBA" id="ARBA00023055"/>
    </source>
</evidence>
<comment type="function">
    <text evidence="4">May be involved in the intracellular transport of sterols or other lipids. May bind cholesterol or other sterols.</text>
</comment>
<dbReference type="EMBL" id="MRZV01001526">
    <property type="protein sequence ID" value="PIK37262.1"/>
    <property type="molecule type" value="Genomic_DNA"/>
</dbReference>
<proteinExistence type="predicted"/>
<dbReference type="OrthoDB" id="196858at2759"/>
<evidence type="ECO:0000313" key="7">
    <source>
        <dbReference type="EMBL" id="PIK37262.1"/>
    </source>
</evidence>
<dbReference type="SUPFAM" id="SSF55961">
    <property type="entry name" value="Bet v1-like"/>
    <property type="match status" value="1"/>
</dbReference>
<dbReference type="Proteomes" id="UP000230750">
    <property type="component" value="Unassembled WGS sequence"/>
</dbReference>
<evidence type="ECO:0000256" key="4">
    <source>
        <dbReference type="ARBA" id="ARBA00024750"/>
    </source>
</evidence>
<feature type="chain" id="PRO_5013930073" description="START domain-containing protein" evidence="5">
    <location>
        <begin position="18"/>
        <end position="295"/>
    </location>
</feature>
<evidence type="ECO:0000256" key="3">
    <source>
        <dbReference type="ARBA" id="ARBA00023121"/>
    </source>
</evidence>
<dbReference type="InterPro" id="IPR002913">
    <property type="entry name" value="START_lipid-bd_dom"/>
</dbReference>
<evidence type="ECO:0000256" key="1">
    <source>
        <dbReference type="ARBA" id="ARBA00022448"/>
    </source>
</evidence>
<keyword evidence="5" id="KW-0732">Signal</keyword>
<gene>
    <name evidence="7" type="ORF">BSL78_25893</name>
</gene>
<keyword evidence="3" id="KW-0446">Lipid-binding</keyword>
<dbReference type="GO" id="GO:0008289">
    <property type="term" value="F:lipid binding"/>
    <property type="evidence" value="ECO:0007669"/>
    <property type="project" value="UniProtKB-KW"/>
</dbReference>
<dbReference type="Gene3D" id="3.30.530.20">
    <property type="match status" value="1"/>
</dbReference>
<dbReference type="PROSITE" id="PS50848">
    <property type="entry name" value="START"/>
    <property type="match status" value="1"/>
</dbReference>
<evidence type="ECO:0000256" key="5">
    <source>
        <dbReference type="SAM" id="SignalP"/>
    </source>
</evidence>
<dbReference type="PANTHER" id="PTHR46374:SF1">
    <property type="entry name" value="START DOMAIN-CONTAINING PROTEIN"/>
    <property type="match status" value="1"/>
</dbReference>
<dbReference type="PANTHER" id="PTHR46374">
    <property type="entry name" value="PROTEIN CBG07384"/>
    <property type="match status" value="1"/>
</dbReference>
<comment type="caution">
    <text evidence="7">The sequence shown here is derived from an EMBL/GenBank/DDBJ whole genome shotgun (WGS) entry which is preliminary data.</text>
</comment>
<dbReference type="Pfam" id="PF01852">
    <property type="entry name" value="START"/>
    <property type="match status" value="1"/>
</dbReference>
<sequence length="295" mass="33072">IMFVRLLVRSTIISSAGVCVVRFAKLHSAGSETDGAQPSRFPRVEGKIERSTKRDLYIENKPAEATVSSVFKMDYKEEADMIAQKAYNIYKSADWKIAKVSNENGNIDHFEKEVKVLYKKSSEFDGHVYRAECVIDSPAEKVVRYILPSPRGLRGKWDKTVKESEVIEKIDEDLIVGRSATHSVAMGLISSRDFVDLITVRRYPEESIICTNSKSIQRKDCPSKDGFVRGVNYHGGTFCTPVEGEPDKCYVVNIVQTDLSGMLPKTVVESALPTNLIDFFRDLDAALKDNNLNCT</sequence>
<protein>
    <recommendedName>
        <fullName evidence="6">START domain-containing protein</fullName>
    </recommendedName>
</protein>
<keyword evidence="2" id="KW-0445">Lipid transport</keyword>
<feature type="domain" description="START" evidence="6">
    <location>
        <begin position="95"/>
        <end position="292"/>
    </location>
</feature>
<dbReference type="InterPro" id="IPR043556">
    <property type="entry name" value="StARD5/6"/>
</dbReference>
<feature type="non-terminal residue" evidence="7">
    <location>
        <position position="1"/>
    </location>
</feature>
<organism evidence="7 8">
    <name type="scientific">Stichopus japonicus</name>
    <name type="common">Sea cucumber</name>
    <dbReference type="NCBI Taxonomy" id="307972"/>
    <lineage>
        <taxon>Eukaryota</taxon>
        <taxon>Metazoa</taxon>
        <taxon>Echinodermata</taxon>
        <taxon>Eleutherozoa</taxon>
        <taxon>Echinozoa</taxon>
        <taxon>Holothuroidea</taxon>
        <taxon>Aspidochirotacea</taxon>
        <taxon>Aspidochirotida</taxon>
        <taxon>Stichopodidae</taxon>
        <taxon>Apostichopus</taxon>
    </lineage>
</organism>
<dbReference type="InterPro" id="IPR023393">
    <property type="entry name" value="START-like_dom_sf"/>
</dbReference>
<accession>A0A2G8JNC0</accession>